<dbReference type="PANTHER" id="PTHR47642">
    <property type="entry name" value="ATP-DEPENDENT DNA HELICASE"/>
    <property type="match status" value="1"/>
</dbReference>
<keyword evidence="1" id="KW-0067">ATP-binding</keyword>
<feature type="compositionally biased region" description="Basic and acidic residues" evidence="2">
    <location>
        <begin position="316"/>
        <end position="335"/>
    </location>
</feature>
<comment type="cofactor">
    <cofactor evidence="1">
        <name>Mg(2+)</name>
        <dbReference type="ChEBI" id="CHEBI:18420"/>
    </cofactor>
</comment>
<dbReference type="CDD" id="cd18809">
    <property type="entry name" value="SF1_C_RecD"/>
    <property type="match status" value="1"/>
</dbReference>
<keyword evidence="1" id="KW-0378">Hydrolase</keyword>
<dbReference type="InterPro" id="IPR027417">
    <property type="entry name" value="P-loop_NTPase"/>
</dbReference>
<comment type="catalytic activity">
    <reaction evidence="1">
        <text>ATP + H2O = ADP + phosphate + H(+)</text>
        <dbReference type="Rhea" id="RHEA:13065"/>
        <dbReference type="ChEBI" id="CHEBI:15377"/>
        <dbReference type="ChEBI" id="CHEBI:15378"/>
        <dbReference type="ChEBI" id="CHEBI:30616"/>
        <dbReference type="ChEBI" id="CHEBI:43474"/>
        <dbReference type="ChEBI" id="CHEBI:456216"/>
        <dbReference type="EC" id="5.6.2.3"/>
    </reaction>
</comment>
<organism evidence="4 5">
    <name type="scientific">Adineta ricciae</name>
    <name type="common">Rotifer</name>
    <dbReference type="NCBI Taxonomy" id="249248"/>
    <lineage>
        <taxon>Eukaryota</taxon>
        <taxon>Metazoa</taxon>
        <taxon>Spiralia</taxon>
        <taxon>Gnathifera</taxon>
        <taxon>Rotifera</taxon>
        <taxon>Eurotatoria</taxon>
        <taxon>Bdelloidea</taxon>
        <taxon>Adinetida</taxon>
        <taxon>Adinetidae</taxon>
        <taxon>Adineta</taxon>
    </lineage>
</organism>
<sequence>MPTPKPSTPNFELEFINDIIRIVSSVNIHFHTATCFKYSKTNDNPICRLKMPRQIEEESYINIESGQIKLKRLHQTINNFNEYIISACRSNMDIKYIFSGSDAKALVYYITDYVTKSSLSFHDTFSLVLKAVKSFEKQKLGTDASLNAEEKSRRLVLRCYNTLASQQELSGVQVASYLMGWPDHYTTHEFANLYLIGIENYLQAALIEARSEHQNQTKILDIFLIINAVIPLYLTDTTDTETEENCVETEEQFLLQPDETKTKYVYVNTRVDYQYRSASLDDMCLYDYISFYRKKLIDTKDRKQLEIQSTIEKREIKTPRRGRPVSERESFRDGHPQVSSHINIKRAKPIVPVLLGPAIPRRDRDDTKERYYRSILTLFFPWRSVQDVCDADQSWEQAFQIRNEKITPESRRIIDNIQLLQECKSDRDEHLQQVIEAAQTGVVNTPVYSTRDDSDSDDENIEILDMLEDIDISDIPSIKDPGGKAEHIYFEKVLRAVDQANRFTNLHRTNSRKSLTYVTNQSNHANVDQRFLIPATTELILLNNKWQRQIKNEKERKRNASMIANLESNIREQNDIDENETFGAYDTGILLNSDNNDELLNSMYTLPVTKTTIPSETSRKDIAQKFTLNKNQKAAFMIVTGHLDGMDRRNTGCIDELDSKKFLNYRIIHMSIDDKQDQLIMCVPGCGGTGKSQLIRAITAYFTETDRTHKLRKLAPTSVAAAEIEGMTIHSFLGDGRNRKAKSKTMNRPGQITLENTWRFVEYLILDEMSMVGLSLLARLNKLVATAKHCDPMVAMGGINIIFFGDYIQYSPVFDKPLYHDFGQIMDSDRNNNVKPSTENDIQQKSARALILQINCVVVLEQQMRTKDLAYQALLNRVRKGEGTREDWLLLRTRVIELNNRAVINKAYEIGRSPTVLIATDTIKAKKHIDIPDLTKRLLALPDNKTEHLSGYLPLVSGMPVLLQENIACELGLSNGTQGIFRELVYNEETQESTHFDEGIFTDDTIFVRNAQYALIEIPKAKVNKLELLDPLIIPIPVIDKTFEINLEKLYADKGPVIKMLNKKKLKSTISVKRRGLPIVPAYSITTHKSQGQTLPKIVIDLNMPPGIIEVASAYVPLSRVQQLTDLVILQDFNITALQVKPSKRQTAEINRLATIFEETKRRYSEYFT</sequence>
<dbReference type="Gene3D" id="3.40.50.300">
    <property type="entry name" value="P-loop containing nucleotide triphosphate hydrolases"/>
    <property type="match status" value="1"/>
</dbReference>
<evidence type="ECO:0000313" key="5">
    <source>
        <dbReference type="Proteomes" id="UP000663852"/>
    </source>
</evidence>
<evidence type="ECO:0000256" key="1">
    <source>
        <dbReference type="RuleBase" id="RU363044"/>
    </source>
</evidence>
<evidence type="ECO:0000259" key="3">
    <source>
        <dbReference type="Pfam" id="PF05970"/>
    </source>
</evidence>
<evidence type="ECO:0000256" key="2">
    <source>
        <dbReference type="SAM" id="MobiDB-lite"/>
    </source>
</evidence>
<dbReference type="GO" id="GO:0000723">
    <property type="term" value="P:telomere maintenance"/>
    <property type="evidence" value="ECO:0007669"/>
    <property type="project" value="InterPro"/>
</dbReference>
<dbReference type="GO" id="GO:0006310">
    <property type="term" value="P:DNA recombination"/>
    <property type="evidence" value="ECO:0007669"/>
    <property type="project" value="UniProtKB-KW"/>
</dbReference>
<dbReference type="GO" id="GO:0016787">
    <property type="term" value="F:hydrolase activity"/>
    <property type="evidence" value="ECO:0007669"/>
    <property type="project" value="UniProtKB-KW"/>
</dbReference>
<name>A0A815EVT4_ADIRI</name>
<accession>A0A815EVT4</accession>
<keyword evidence="1" id="KW-0347">Helicase</keyword>
<dbReference type="GO" id="GO:0043139">
    <property type="term" value="F:5'-3' DNA helicase activity"/>
    <property type="evidence" value="ECO:0007669"/>
    <property type="project" value="UniProtKB-EC"/>
</dbReference>
<proteinExistence type="inferred from homology"/>
<feature type="domain" description="DNA helicase Pif1-like DEAD-box helicase" evidence="3">
    <location>
        <begin position="670"/>
        <end position="817"/>
    </location>
</feature>
<keyword evidence="1" id="KW-0233">DNA recombination</keyword>
<keyword evidence="1" id="KW-0227">DNA damage</keyword>
<dbReference type="EMBL" id="CAJNOJ010000225">
    <property type="protein sequence ID" value="CAF1311436.1"/>
    <property type="molecule type" value="Genomic_DNA"/>
</dbReference>
<dbReference type="InterPro" id="IPR010285">
    <property type="entry name" value="DNA_helicase_pif1-like_DEAD"/>
</dbReference>
<dbReference type="OrthoDB" id="10058342at2759"/>
<comment type="caution">
    <text evidence="4">The sequence shown here is derived from an EMBL/GenBank/DDBJ whole genome shotgun (WGS) entry which is preliminary data.</text>
</comment>
<dbReference type="SUPFAM" id="SSF52540">
    <property type="entry name" value="P-loop containing nucleoside triphosphate hydrolases"/>
    <property type="match status" value="2"/>
</dbReference>
<dbReference type="EC" id="5.6.2.3" evidence="1"/>
<dbReference type="GO" id="GO:0006281">
    <property type="term" value="P:DNA repair"/>
    <property type="evidence" value="ECO:0007669"/>
    <property type="project" value="UniProtKB-KW"/>
</dbReference>
<evidence type="ECO:0000313" key="4">
    <source>
        <dbReference type="EMBL" id="CAF1311436.1"/>
    </source>
</evidence>
<dbReference type="AlphaFoldDB" id="A0A815EVT4"/>
<feature type="region of interest" description="Disordered" evidence="2">
    <location>
        <begin position="316"/>
        <end position="338"/>
    </location>
</feature>
<dbReference type="InterPro" id="IPR051055">
    <property type="entry name" value="PIF1_helicase"/>
</dbReference>
<comment type="similarity">
    <text evidence="1">Belongs to the helicase family.</text>
</comment>
<gene>
    <name evidence="4" type="ORF">EDS130_LOCUS31165</name>
</gene>
<dbReference type="Pfam" id="PF05970">
    <property type="entry name" value="PIF1"/>
    <property type="match status" value="1"/>
</dbReference>
<dbReference type="Proteomes" id="UP000663852">
    <property type="component" value="Unassembled WGS sequence"/>
</dbReference>
<keyword evidence="1" id="KW-0234">DNA repair</keyword>
<protein>
    <recommendedName>
        <fullName evidence="1">ATP-dependent DNA helicase</fullName>
        <ecNumber evidence="1">5.6.2.3</ecNumber>
    </recommendedName>
</protein>
<keyword evidence="1" id="KW-0547">Nucleotide-binding</keyword>
<dbReference type="GO" id="GO:0005524">
    <property type="term" value="F:ATP binding"/>
    <property type="evidence" value="ECO:0007669"/>
    <property type="project" value="UniProtKB-KW"/>
</dbReference>
<reference evidence="4" key="1">
    <citation type="submission" date="2021-02" db="EMBL/GenBank/DDBJ databases">
        <authorList>
            <person name="Nowell W R."/>
        </authorList>
    </citation>
    <scope>NUCLEOTIDE SEQUENCE</scope>
</reference>